<evidence type="ECO:0000259" key="1">
    <source>
        <dbReference type="Pfam" id="PF00156"/>
    </source>
</evidence>
<dbReference type="HOGENOM" id="CLU_118448_0_0_9"/>
<dbReference type="EMBL" id="AGCJ01000081">
    <property type="protein sequence ID" value="EHM38416.1"/>
    <property type="molecule type" value="Genomic_DNA"/>
</dbReference>
<evidence type="ECO:0000313" key="2">
    <source>
        <dbReference type="EMBL" id="EHM38416.1"/>
    </source>
</evidence>
<protein>
    <recommendedName>
        <fullName evidence="1">Phosphoribosyltransferase domain-containing protein</fullName>
    </recommendedName>
</protein>
<organism evidence="2 3">
    <name type="scientific">Anaeroglobus geminatus F0357</name>
    <dbReference type="NCBI Taxonomy" id="861450"/>
    <lineage>
        <taxon>Bacteria</taxon>
        <taxon>Bacillati</taxon>
        <taxon>Bacillota</taxon>
        <taxon>Negativicutes</taxon>
        <taxon>Veillonellales</taxon>
        <taxon>Veillonellaceae</taxon>
        <taxon>Anaeroglobus</taxon>
    </lineage>
</organism>
<dbReference type="SUPFAM" id="SSF53271">
    <property type="entry name" value="PRTase-like"/>
    <property type="match status" value="1"/>
</dbReference>
<dbReference type="STRING" id="861450.HMPREF0080_01870"/>
<dbReference type="InterPro" id="IPR000836">
    <property type="entry name" value="PRTase_dom"/>
</dbReference>
<dbReference type="AlphaFoldDB" id="G9YJL7"/>
<feature type="domain" description="Phosphoribosyltransferase" evidence="1">
    <location>
        <begin position="11"/>
        <end position="170"/>
    </location>
</feature>
<name>G9YJL7_9FIRM</name>
<dbReference type="Gene3D" id="3.40.50.2020">
    <property type="match status" value="1"/>
</dbReference>
<comment type="caution">
    <text evidence="2">The sequence shown here is derived from an EMBL/GenBank/DDBJ whole genome shotgun (WGS) entry which is preliminary data.</text>
</comment>
<dbReference type="Proteomes" id="UP000005481">
    <property type="component" value="Unassembled WGS sequence"/>
</dbReference>
<sequence>MDYIELSLNDLKEKSVELANQIKIDYEPDLIIYIAKGGYLIGKYISESLNVMLIPVYAERRTNGFKSVVSPLLQVLPNRIKLFFRRLELKSGVHAVVKKRDVHFKSEDLESLGKVKKILLVDDSVDTGSSVLSIIEEMGKLKISIEEIRVAALNVWGKSTGVVKVAYWIFRDTIIITPMSNDSRYHNDFLELYNNR</sequence>
<dbReference type="CDD" id="cd06223">
    <property type="entry name" value="PRTases_typeI"/>
    <property type="match status" value="1"/>
</dbReference>
<dbReference type="Pfam" id="PF00156">
    <property type="entry name" value="Pribosyltran"/>
    <property type="match status" value="1"/>
</dbReference>
<proteinExistence type="predicted"/>
<dbReference type="eggNOG" id="COG2236">
    <property type="taxonomic scope" value="Bacteria"/>
</dbReference>
<dbReference type="OrthoDB" id="2967106at2"/>
<gene>
    <name evidence="2" type="ORF">HMPREF0080_01870</name>
</gene>
<reference evidence="2 3" key="1">
    <citation type="submission" date="2011-08" db="EMBL/GenBank/DDBJ databases">
        <authorList>
            <person name="Weinstock G."/>
            <person name="Sodergren E."/>
            <person name="Clifton S."/>
            <person name="Fulton L."/>
            <person name="Fulton B."/>
            <person name="Courtney L."/>
            <person name="Fronick C."/>
            <person name="Harrison M."/>
            <person name="Strong C."/>
            <person name="Farmer C."/>
            <person name="Delahaunty K."/>
            <person name="Markovic C."/>
            <person name="Hall O."/>
            <person name="Minx P."/>
            <person name="Tomlinson C."/>
            <person name="Mitreva M."/>
            <person name="Hou S."/>
            <person name="Chen J."/>
            <person name="Wollam A."/>
            <person name="Pepin K.H."/>
            <person name="Johnson M."/>
            <person name="Bhonagiri V."/>
            <person name="Zhang X."/>
            <person name="Suruliraj S."/>
            <person name="Warren W."/>
            <person name="Chinwalla A."/>
            <person name="Mardis E.R."/>
            <person name="Wilson R.K."/>
        </authorList>
    </citation>
    <scope>NUCLEOTIDE SEQUENCE [LARGE SCALE GENOMIC DNA]</scope>
    <source>
        <strain evidence="2 3">F0357</strain>
    </source>
</reference>
<dbReference type="RefSeq" id="WP_006790836.1">
    <property type="nucleotide sequence ID" value="NZ_JH417610.1"/>
</dbReference>
<keyword evidence="3" id="KW-1185">Reference proteome</keyword>
<dbReference type="InterPro" id="IPR029057">
    <property type="entry name" value="PRTase-like"/>
</dbReference>
<evidence type="ECO:0000313" key="3">
    <source>
        <dbReference type="Proteomes" id="UP000005481"/>
    </source>
</evidence>
<accession>G9YJL7</accession>